<dbReference type="InterPro" id="IPR001578">
    <property type="entry name" value="Peptidase_C12_UCH"/>
</dbReference>
<evidence type="ECO:0000256" key="6">
    <source>
        <dbReference type="ARBA" id="ARBA00022807"/>
    </source>
</evidence>
<dbReference type="PANTHER" id="PTHR10589:SF17">
    <property type="entry name" value="UBIQUITIN CARBOXYL-TERMINAL HYDROLASE"/>
    <property type="match status" value="1"/>
</dbReference>
<dbReference type="GO" id="GO:0006511">
    <property type="term" value="P:ubiquitin-dependent protein catabolic process"/>
    <property type="evidence" value="ECO:0007669"/>
    <property type="project" value="UniProtKB-UniRule"/>
</dbReference>
<comment type="caution">
    <text evidence="10">The sequence shown here is derived from an EMBL/GenBank/DDBJ whole genome shotgun (WGS) entry which is preliminary data.</text>
</comment>
<organism evidence="10 11">
    <name type="scientific">Maudiozyma exigua</name>
    <name type="common">Yeast</name>
    <name type="synonym">Kazachstania exigua</name>
    <dbReference type="NCBI Taxonomy" id="34358"/>
    <lineage>
        <taxon>Eukaryota</taxon>
        <taxon>Fungi</taxon>
        <taxon>Dikarya</taxon>
        <taxon>Ascomycota</taxon>
        <taxon>Saccharomycotina</taxon>
        <taxon>Saccharomycetes</taxon>
        <taxon>Saccharomycetales</taxon>
        <taxon>Saccharomycetaceae</taxon>
        <taxon>Maudiozyma</taxon>
    </lineage>
</organism>
<sequence>MNQENTAIIPFESDPTVFNQFAQSLGLGPGFKFIDIYSIDDENLIAFLERPIIGIVLLFPIQKNDPPNTNSTASADISQPIWLKQTFKNACGLYALLHILINYPKLLNSDSKLLTYCKENSDDMNKNLNQFIIDFAQTNKKQFVEGSGSSENPNPDDVIDLHFITFIAKDHKLWELDGRSKIGAPLCLGGVQNANRGSGHVDLIDEPLVKERILQYVNNVENEKDKLNFSLMGFAQSFD</sequence>
<evidence type="ECO:0000256" key="4">
    <source>
        <dbReference type="ARBA" id="ARBA00022786"/>
    </source>
</evidence>
<gene>
    <name evidence="10" type="ORF">C6P45_004676</name>
</gene>
<proteinExistence type="inferred from homology"/>
<dbReference type="Gene3D" id="3.40.532.10">
    <property type="entry name" value="Peptidase C12, ubiquitin carboxyl-terminal hydrolase"/>
    <property type="match status" value="1"/>
</dbReference>
<keyword evidence="6 7" id="KW-0788">Thiol protease</keyword>
<dbReference type="InterPro" id="IPR038765">
    <property type="entry name" value="Papain-like_cys_pep_sf"/>
</dbReference>
<feature type="active site" description="Nucleophile" evidence="7">
    <location>
        <position position="91"/>
    </location>
</feature>
<keyword evidence="5 7" id="KW-0378">Hydrolase</keyword>
<evidence type="ECO:0000256" key="2">
    <source>
        <dbReference type="ARBA" id="ARBA00009326"/>
    </source>
</evidence>
<dbReference type="InterPro" id="IPR036959">
    <property type="entry name" value="Peptidase_C12_UCH_sf"/>
</dbReference>
<dbReference type="AlphaFoldDB" id="A0A9P6WBI9"/>
<protein>
    <recommendedName>
        <fullName evidence="8">Ubiquitin carboxyl-terminal hydrolase</fullName>
        <ecNumber evidence="8">3.4.19.12</ecNumber>
    </recommendedName>
</protein>
<evidence type="ECO:0000256" key="1">
    <source>
        <dbReference type="ARBA" id="ARBA00000707"/>
    </source>
</evidence>
<dbReference type="Pfam" id="PF01088">
    <property type="entry name" value="Peptidase_C12"/>
    <property type="match status" value="1"/>
</dbReference>
<dbReference type="GO" id="GO:0005737">
    <property type="term" value="C:cytoplasm"/>
    <property type="evidence" value="ECO:0007669"/>
    <property type="project" value="TreeGrafter"/>
</dbReference>
<dbReference type="GO" id="GO:0016579">
    <property type="term" value="P:protein deubiquitination"/>
    <property type="evidence" value="ECO:0007669"/>
    <property type="project" value="TreeGrafter"/>
</dbReference>
<dbReference type="PRINTS" id="PR00707">
    <property type="entry name" value="UBCTHYDRLASE"/>
</dbReference>
<keyword evidence="4 7" id="KW-0833">Ubl conjugation pathway</keyword>
<dbReference type="OrthoDB" id="427186at2759"/>
<feature type="site" description="Transition state stabilizer" evidence="7">
    <location>
        <position position="85"/>
    </location>
</feature>
<dbReference type="GO" id="GO:0004843">
    <property type="term" value="F:cysteine-type deubiquitinase activity"/>
    <property type="evidence" value="ECO:0007669"/>
    <property type="project" value="UniProtKB-UniRule"/>
</dbReference>
<dbReference type="EC" id="3.4.19.12" evidence="8"/>
<dbReference type="SUPFAM" id="SSF54001">
    <property type="entry name" value="Cysteine proteinases"/>
    <property type="match status" value="1"/>
</dbReference>
<reference evidence="10 11" key="1">
    <citation type="submission" date="2020-11" db="EMBL/GenBank/DDBJ databases">
        <title>Kefir isolates.</title>
        <authorList>
            <person name="Marcisauskas S."/>
            <person name="Kim Y."/>
            <person name="Blasche S."/>
        </authorList>
    </citation>
    <scope>NUCLEOTIDE SEQUENCE [LARGE SCALE GENOMIC DNA]</scope>
    <source>
        <strain evidence="10 11">OG2</strain>
    </source>
</reference>
<feature type="site" description="Important for enzyme activity" evidence="7">
    <location>
        <position position="177"/>
    </location>
</feature>
<accession>A0A9P6WBI9</accession>
<evidence type="ECO:0000259" key="9">
    <source>
        <dbReference type="PROSITE" id="PS52048"/>
    </source>
</evidence>
<keyword evidence="11" id="KW-1185">Reference proteome</keyword>
<evidence type="ECO:0000256" key="5">
    <source>
        <dbReference type="ARBA" id="ARBA00022801"/>
    </source>
</evidence>
<feature type="active site" description="Proton donor" evidence="7">
    <location>
        <position position="162"/>
    </location>
</feature>
<dbReference type="PANTHER" id="PTHR10589">
    <property type="entry name" value="UBIQUITIN CARBOXYL-TERMINAL HYDROLASE"/>
    <property type="match status" value="1"/>
</dbReference>
<dbReference type="PROSITE" id="PS52048">
    <property type="entry name" value="UCH_DOMAIN"/>
    <property type="match status" value="1"/>
</dbReference>
<comment type="similarity">
    <text evidence="2 7 8">Belongs to the peptidase C12 family.</text>
</comment>
<evidence type="ECO:0000256" key="3">
    <source>
        <dbReference type="ARBA" id="ARBA00022670"/>
    </source>
</evidence>
<keyword evidence="3 7" id="KW-0645">Protease</keyword>
<name>A0A9P6WBI9_MAUEX</name>
<feature type="domain" description="UCH catalytic" evidence="9">
    <location>
        <begin position="7"/>
        <end position="236"/>
    </location>
</feature>
<evidence type="ECO:0000256" key="8">
    <source>
        <dbReference type="RuleBase" id="RU361215"/>
    </source>
</evidence>
<evidence type="ECO:0000313" key="11">
    <source>
        <dbReference type="Proteomes" id="UP000750334"/>
    </source>
</evidence>
<evidence type="ECO:0000256" key="7">
    <source>
        <dbReference type="PROSITE-ProRule" id="PRU01393"/>
    </source>
</evidence>
<dbReference type="EMBL" id="PUHR01000068">
    <property type="protein sequence ID" value="KAG0668390.1"/>
    <property type="molecule type" value="Genomic_DNA"/>
</dbReference>
<dbReference type="Proteomes" id="UP000750334">
    <property type="component" value="Unassembled WGS sequence"/>
</dbReference>
<evidence type="ECO:0000313" key="10">
    <source>
        <dbReference type="EMBL" id="KAG0668390.1"/>
    </source>
</evidence>
<comment type="catalytic activity">
    <reaction evidence="1 7 8">
        <text>Thiol-dependent hydrolysis of ester, thioester, amide, peptide and isopeptide bonds formed by the C-terminal Gly of ubiquitin (a 76-residue protein attached to proteins as an intracellular targeting signal).</text>
        <dbReference type="EC" id="3.4.19.12"/>
    </reaction>
</comment>